<evidence type="ECO:0000256" key="1">
    <source>
        <dbReference type="ARBA" id="ARBA00022737"/>
    </source>
</evidence>
<protein>
    <submittedName>
        <fullName evidence="4">Uncharacterized protein</fullName>
    </submittedName>
</protein>
<dbReference type="InterPro" id="IPR052608">
    <property type="entry name" value="U-box_domain_protein"/>
</dbReference>
<dbReference type="Gene3D" id="1.25.10.10">
    <property type="entry name" value="Leucine-rich Repeat Variant"/>
    <property type="match status" value="4"/>
</dbReference>
<proteinExistence type="predicted"/>
<dbReference type="Proteomes" id="UP001370490">
    <property type="component" value="Unassembled WGS sequence"/>
</dbReference>
<evidence type="ECO:0000313" key="4">
    <source>
        <dbReference type="EMBL" id="KAK6928853.1"/>
    </source>
</evidence>
<keyword evidence="5" id="KW-1185">Reference proteome</keyword>
<organism evidence="4 5">
    <name type="scientific">Dillenia turbinata</name>
    <dbReference type="NCBI Taxonomy" id="194707"/>
    <lineage>
        <taxon>Eukaryota</taxon>
        <taxon>Viridiplantae</taxon>
        <taxon>Streptophyta</taxon>
        <taxon>Embryophyta</taxon>
        <taxon>Tracheophyta</taxon>
        <taxon>Spermatophyta</taxon>
        <taxon>Magnoliopsida</taxon>
        <taxon>eudicotyledons</taxon>
        <taxon>Gunneridae</taxon>
        <taxon>Pentapetalae</taxon>
        <taxon>Dilleniales</taxon>
        <taxon>Dilleniaceae</taxon>
        <taxon>Dillenia</taxon>
    </lineage>
</organism>
<dbReference type="PANTHER" id="PTHR45958:SF12">
    <property type="entry name" value="OS01G0948500 PROTEIN"/>
    <property type="match status" value="1"/>
</dbReference>
<dbReference type="PANTHER" id="PTHR45958">
    <property type="entry name" value="RING-TYPE E3 UBIQUITIN TRANSFERASE"/>
    <property type="match status" value="1"/>
</dbReference>
<gene>
    <name evidence="4" type="ORF">RJ641_005058</name>
</gene>
<reference evidence="4 5" key="1">
    <citation type="submission" date="2023-12" db="EMBL/GenBank/DDBJ databases">
        <title>A high-quality genome assembly for Dillenia turbinata (Dilleniales).</title>
        <authorList>
            <person name="Chanderbali A."/>
        </authorList>
    </citation>
    <scope>NUCLEOTIDE SEQUENCE [LARGE SCALE GENOMIC DNA]</scope>
    <source>
        <strain evidence="4">LSX21</strain>
        <tissue evidence="4">Leaf</tissue>
    </source>
</reference>
<evidence type="ECO:0000313" key="5">
    <source>
        <dbReference type="Proteomes" id="UP001370490"/>
    </source>
</evidence>
<name>A0AAN8V5N1_9MAGN</name>
<dbReference type="AlphaFoldDB" id="A0AAN8V5N1"/>
<dbReference type="SMART" id="SM00185">
    <property type="entry name" value="ARM"/>
    <property type="match status" value="7"/>
</dbReference>
<feature type="repeat" description="ARM" evidence="2">
    <location>
        <begin position="371"/>
        <end position="413"/>
    </location>
</feature>
<evidence type="ECO:0000256" key="2">
    <source>
        <dbReference type="PROSITE-ProRule" id="PRU00259"/>
    </source>
</evidence>
<dbReference type="InterPro" id="IPR011989">
    <property type="entry name" value="ARM-like"/>
</dbReference>
<dbReference type="InterPro" id="IPR000225">
    <property type="entry name" value="Armadillo"/>
</dbReference>
<feature type="region of interest" description="Disordered" evidence="3">
    <location>
        <begin position="829"/>
        <end position="849"/>
    </location>
</feature>
<dbReference type="EMBL" id="JBAMMX010000013">
    <property type="protein sequence ID" value="KAK6928853.1"/>
    <property type="molecule type" value="Genomic_DNA"/>
</dbReference>
<dbReference type="SUPFAM" id="SSF48371">
    <property type="entry name" value="ARM repeat"/>
    <property type="match status" value="2"/>
</dbReference>
<evidence type="ECO:0000256" key="3">
    <source>
        <dbReference type="SAM" id="MobiDB-lite"/>
    </source>
</evidence>
<dbReference type="PROSITE" id="PS50176">
    <property type="entry name" value="ARM_REPEAT"/>
    <property type="match status" value="1"/>
</dbReference>
<keyword evidence="1" id="KW-0677">Repeat</keyword>
<dbReference type="InterPro" id="IPR016024">
    <property type="entry name" value="ARM-type_fold"/>
</dbReference>
<accession>A0AAN8V5N1</accession>
<comment type="caution">
    <text evidence="4">The sequence shown here is derived from an EMBL/GenBank/DDBJ whole genome shotgun (WGS) entry which is preliminary data.</text>
</comment>
<sequence>MESVESKRFSELVSELQASADEVASLAKDSETETEVLNEFALLLEKFISIFKDLAENKHMNTTPVRKAVESLELELKRAKTRIQSPNSRTSKQIEDSVHDLGRSLGLVLLAVREVPVEMKEKIGALHKELMNAKFDFGSDHVSVESLNESEEEIREEIEEEITLDTDDVALQLKYGNDEEFQCALSGLNVLIRYRMVDDAWINDEGIVQILLNRLGSSKPYNRLAIIQILRSLALSNAKNKEKMGDIESLSTLVKSLMRDVDERREAVGLLLALSDLPAVRRRSGRIQGCILMLVTMLNGEDQIASHDAGKLLNALSGNTQNALHMAEAGYFKPLVQYLKEGSDMIKILMATALSRMELTDQSRASLGEAGGIEPLVKMFNTGKLEAKLSSLSALQNLSMLKENIQRLVKSGIVAALLQLLFSVTSVFMTLREPASAILSSIAQSEAILVNQDIARQMLSLLSLSSPVIQYHLLQALNSIAAHSSASKVRVKMKANGAVQLLLPFLTESNSRIRTAALNLLYTLFKDKSGELTEQLAETHLNVIVKIIFISTSECEKAAALGLLSNLPVSDKKATDMLKRTNLLPYMVSIMRSYTSSSTPTTCSLAESIADLLIRFTVPSDKRLQLFSVEHGVIPLLVKLLSSGSMVAKSRAATSLAQLSQNSLSLRKSSTSKWLCALPSMDAFCHVHDGYCFVKSTFCLVKADAVSPLIKILEGKEREADEAVLNALATLLQDDIWEHGSMLISKMSGVQAIIKVLESGNVKAQEKALWVLERIFRVEAHRVQYGVPAQAVLIYLVQNGDPKLKSTVAKLLAQLDLLQAQSKSSCTENPAAQYKEAATPKAPLYSCRK</sequence>